<dbReference type="PANTHER" id="PTHR33545:SF5">
    <property type="entry name" value="UPF0750 MEMBRANE PROTEIN YITT"/>
    <property type="match status" value="1"/>
</dbReference>
<feature type="transmembrane region" description="Helical" evidence="6">
    <location>
        <begin position="12"/>
        <end position="32"/>
    </location>
</feature>
<sequence>MTRPTPQPHTLLEDAQALLVGTLFVALSVVLYRQSGLLTGGTAGLAFLLHYLGGWQFGLVFFAINLPFYIFAIRALGWQFTIKTFAAVSLLSLYSELLPHWIQIGNMNPFFAAIMAGLLTGVGILILIRHKASLGGVTVLAIYLQEKRGWRAGNIQMAVDFAIVLATLLIKGFYVVGLSMLGVLALNMVITINHKPGRYSGF</sequence>
<dbReference type="AlphaFoldDB" id="A0A1I4YMJ8"/>
<keyword evidence="5 6" id="KW-0472">Membrane</keyword>
<dbReference type="OrthoDB" id="3296441at2"/>
<dbReference type="EMBL" id="FOVE01000008">
    <property type="protein sequence ID" value="SFN38830.1"/>
    <property type="molecule type" value="Genomic_DNA"/>
</dbReference>
<evidence type="ECO:0000313" key="7">
    <source>
        <dbReference type="EMBL" id="SFN38830.1"/>
    </source>
</evidence>
<dbReference type="Pfam" id="PF02588">
    <property type="entry name" value="YitT_membrane"/>
    <property type="match status" value="1"/>
</dbReference>
<dbReference type="Proteomes" id="UP000242869">
    <property type="component" value="Unassembled WGS sequence"/>
</dbReference>
<feature type="transmembrane region" description="Helical" evidence="6">
    <location>
        <begin position="52"/>
        <end position="72"/>
    </location>
</feature>
<evidence type="ECO:0000256" key="6">
    <source>
        <dbReference type="SAM" id="Phobius"/>
    </source>
</evidence>
<feature type="transmembrane region" description="Helical" evidence="6">
    <location>
        <begin position="110"/>
        <end position="128"/>
    </location>
</feature>
<keyword evidence="3 6" id="KW-0812">Transmembrane</keyword>
<comment type="subcellular location">
    <subcellularLocation>
        <location evidence="1">Cell membrane</location>
        <topology evidence="1">Multi-pass membrane protein</topology>
    </subcellularLocation>
</comment>
<dbReference type="RefSeq" id="WP_091193248.1">
    <property type="nucleotide sequence ID" value="NZ_FOVE01000008.1"/>
</dbReference>
<organism evidence="7 8">
    <name type="scientific">Formivibrio citricus</name>
    <dbReference type="NCBI Taxonomy" id="83765"/>
    <lineage>
        <taxon>Bacteria</taxon>
        <taxon>Pseudomonadati</taxon>
        <taxon>Pseudomonadota</taxon>
        <taxon>Betaproteobacteria</taxon>
        <taxon>Neisseriales</taxon>
        <taxon>Chitinibacteraceae</taxon>
        <taxon>Formivibrio</taxon>
    </lineage>
</organism>
<keyword evidence="2" id="KW-1003">Cell membrane</keyword>
<evidence type="ECO:0000256" key="1">
    <source>
        <dbReference type="ARBA" id="ARBA00004651"/>
    </source>
</evidence>
<feature type="transmembrane region" description="Helical" evidence="6">
    <location>
        <begin position="173"/>
        <end position="192"/>
    </location>
</feature>
<reference evidence="8" key="1">
    <citation type="submission" date="2016-10" db="EMBL/GenBank/DDBJ databases">
        <authorList>
            <person name="Varghese N."/>
            <person name="Submissions S."/>
        </authorList>
    </citation>
    <scope>NUCLEOTIDE SEQUENCE [LARGE SCALE GENOMIC DNA]</scope>
    <source>
        <strain evidence="8">DSM 6150</strain>
    </source>
</reference>
<dbReference type="PANTHER" id="PTHR33545">
    <property type="entry name" value="UPF0750 MEMBRANE PROTEIN YITT-RELATED"/>
    <property type="match status" value="1"/>
</dbReference>
<keyword evidence="4 6" id="KW-1133">Transmembrane helix</keyword>
<dbReference type="GO" id="GO:0005886">
    <property type="term" value="C:plasma membrane"/>
    <property type="evidence" value="ECO:0007669"/>
    <property type="project" value="UniProtKB-SubCell"/>
</dbReference>
<evidence type="ECO:0000313" key="8">
    <source>
        <dbReference type="Proteomes" id="UP000242869"/>
    </source>
</evidence>
<evidence type="ECO:0000256" key="5">
    <source>
        <dbReference type="ARBA" id="ARBA00023136"/>
    </source>
</evidence>
<evidence type="ECO:0000256" key="3">
    <source>
        <dbReference type="ARBA" id="ARBA00022692"/>
    </source>
</evidence>
<gene>
    <name evidence="7" type="ORF">SAMN05660284_01368</name>
</gene>
<protein>
    <submittedName>
        <fullName evidence="7">Uncharacterized 5xTM membrane BCR, YitT family COG1284</fullName>
    </submittedName>
</protein>
<feature type="transmembrane region" description="Helical" evidence="6">
    <location>
        <begin position="84"/>
        <end position="104"/>
    </location>
</feature>
<dbReference type="InterPro" id="IPR003740">
    <property type="entry name" value="YitT"/>
</dbReference>
<accession>A0A1I4YMJ8</accession>
<evidence type="ECO:0000256" key="4">
    <source>
        <dbReference type="ARBA" id="ARBA00022989"/>
    </source>
</evidence>
<dbReference type="STRING" id="83765.SAMN05660284_01368"/>
<keyword evidence="8" id="KW-1185">Reference proteome</keyword>
<dbReference type="InterPro" id="IPR051461">
    <property type="entry name" value="UPF0750_membrane"/>
</dbReference>
<name>A0A1I4YMJ8_9NEIS</name>
<evidence type="ECO:0000256" key="2">
    <source>
        <dbReference type="ARBA" id="ARBA00022475"/>
    </source>
</evidence>
<proteinExistence type="predicted"/>